<evidence type="ECO:0000313" key="2">
    <source>
        <dbReference type="Proteomes" id="UP001148662"/>
    </source>
</evidence>
<evidence type="ECO:0000313" key="1">
    <source>
        <dbReference type="EMBL" id="KAJ3558298.1"/>
    </source>
</evidence>
<reference evidence="1" key="1">
    <citation type="submission" date="2022-07" db="EMBL/GenBank/DDBJ databases">
        <title>Genome Sequence of Phlebia brevispora.</title>
        <authorList>
            <person name="Buettner E."/>
        </authorList>
    </citation>
    <scope>NUCLEOTIDE SEQUENCE</scope>
    <source>
        <strain evidence="1">MPL23</strain>
    </source>
</reference>
<gene>
    <name evidence="1" type="ORF">NM688_g1007</name>
</gene>
<proteinExistence type="predicted"/>
<organism evidence="1 2">
    <name type="scientific">Phlebia brevispora</name>
    <dbReference type="NCBI Taxonomy" id="194682"/>
    <lineage>
        <taxon>Eukaryota</taxon>
        <taxon>Fungi</taxon>
        <taxon>Dikarya</taxon>
        <taxon>Basidiomycota</taxon>
        <taxon>Agaricomycotina</taxon>
        <taxon>Agaricomycetes</taxon>
        <taxon>Polyporales</taxon>
        <taxon>Meruliaceae</taxon>
        <taxon>Phlebia</taxon>
    </lineage>
</organism>
<sequence length="842" mass="94146">MFLPFTLILWAKRHFSFMMDVSPWQRDSAVSALTLSPSEQHIFEGTNGRYRYVCPPPTAPFPRIFVPLLAPSMSHSHKRQCMCSRSSSTSTQPALEPAKVGKTSATLTCTESKRDGFEWKHAGRAHKDVLVDQLKSWTSSAYNHFLLPKIKVNKKTQEVCYVYACKKHLSVELSRMRWDDSTSNFIRHIWRCDGQLIPSASCIEDFAQGSTYSEECLRLTIALWICQRHRPFKIVQDPEFLAIVRMLYAKAKVPSASTVSRDIQEIFSVSQRSLADGLKEYCGKVHICIDGWTSPNVISFLGVTLHCVIDGKLQSIILDFIKLTQAHTGKYLAEKLEECLKVYHIEKRYQSISSCLAAVLLLHMVIAQLLAITMDNASNNDIVAKQLGDLDGMCSSLTRIWCFGHVWNLTVKVCTAFAIILPFTKSTKSKTTGASLSDAGESDDNDDNDEDTILLSALDLSDDDEGDSDNDEELDTTREAADLEIIEEIVVHIDDEDLLTAEEKRLGRYTVTKLLGLAKHVFHSPMLREDLASACENAAIPSKQLVRAIATLWNSLADAIGRALELCAAIDCLLTLSKYDKAGKKGLQAFKLSAQEWILLQQLHEILKVFLRATEQISKLAVPLLHQVISLIDILTTHLEKAIADPYLLRLVSYFRQHGWEPEWITIAESILQEQYNLYYRVSDATTTPVEAPVTHDDLFAELNSWGTSKTDDPIGDFLKSDIVPCDNLIAYWMAIIRHHPLVQMALDFLSAPAASVDVERTFSRGGLTISKCHHGLSDESICSATVLGSWSALDGLIPESDLLEHFWNKSKRSGRTAARKDAIDVDEDSSSTGSDVEIVDQ</sequence>
<comment type="caution">
    <text evidence="1">The sequence shown here is derived from an EMBL/GenBank/DDBJ whole genome shotgun (WGS) entry which is preliminary data.</text>
</comment>
<dbReference type="EMBL" id="JANHOG010000097">
    <property type="protein sequence ID" value="KAJ3558298.1"/>
    <property type="molecule type" value="Genomic_DNA"/>
</dbReference>
<name>A0ACC1TCW8_9APHY</name>
<protein>
    <submittedName>
        <fullName evidence="1">Uncharacterized protein</fullName>
    </submittedName>
</protein>
<accession>A0ACC1TCW8</accession>
<keyword evidence="2" id="KW-1185">Reference proteome</keyword>
<dbReference type="Proteomes" id="UP001148662">
    <property type="component" value="Unassembled WGS sequence"/>
</dbReference>